<protein>
    <recommendedName>
        <fullName evidence="6">Pentacotripeptide-repeat region of PRORP domain-containing protein</fullName>
    </recommendedName>
</protein>
<dbReference type="GO" id="GO:0009658">
    <property type="term" value="P:chloroplast organization"/>
    <property type="evidence" value="ECO:0007669"/>
    <property type="project" value="InterPro"/>
</dbReference>
<gene>
    <name evidence="4" type="ORF">A4U43_C06F440</name>
</gene>
<dbReference type="GO" id="GO:0009507">
    <property type="term" value="C:chloroplast"/>
    <property type="evidence" value="ECO:0007669"/>
    <property type="project" value="TreeGrafter"/>
</dbReference>
<keyword evidence="5" id="KW-1185">Reference proteome</keyword>
<dbReference type="PANTHER" id="PTHR46935:SF1">
    <property type="entry name" value="OS01G0674700 PROTEIN"/>
    <property type="match status" value="1"/>
</dbReference>
<name>A0A5P1ENX9_ASPOF</name>
<organism evidence="4 5">
    <name type="scientific">Asparagus officinalis</name>
    <name type="common">Garden asparagus</name>
    <dbReference type="NCBI Taxonomy" id="4686"/>
    <lineage>
        <taxon>Eukaryota</taxon>
        <taxon>Viridiplantae</taxon>
        <taxon>Streptophyta</taxon>
        <taxon>Embryophyta</taxon>
        <taxon>Tracheophyta</taxon>
        <taxon>Spermatophyta</taxon>
        <taxon>Magnoliopsida</taxon>
        <taxon>Liliopsida</taxon>
        <taxon>Asparagales</taxon>
        <taxon>Asparagaceae</taxon>
        <taxon>Asparagoideae</taxon>
        <taxon>Asparagus</taxon>
    </lineage>
</organism>
<feature type="region of interest" description="Disordered" evidence="3">
    <location>
        <begin position="204"/>
        <end position="238"/>
    </location>
</feature>
<dbReference type="InterPro" id="IPR044645">
    <property type="entry name" value="DG1/EMB2279-like"/>
</dbReference>
<dbReference type="AlphaFoldDB" id="A0A5P1ENX9"/>
<dbReference type="FunFam" id="1.25.40.10:FF:000363">
    <property type="entry name" value="Pentatricopeptide repeat-containing protein"/>
    <property type="match status" value="1"/>
</dbReference>
<evidence type="ECO:0000313" key="4">
    <source>
        <dbReference type="EMBL" id="ONK65740.1"/>
    </source>
</evidence>
<feature type="repeat" description="PPR" evidence="2">
    <location>
        <begin position="804"/>
        <end position="838"/>
    </location>
</feature>
<dbReference type="Gramene" id="ONK65740">
    <property type="protein sequence ID" value="ONK65740"/>
    <property type="gene ID" value="A4U43_C06F440"/>
</dbReference>
<dbReference type="Gene3D" id="1.25.40.10">
    <property type="entry name" value="Tetratricopeptide repeat domain"/>
    <property type="match status" value="3"/>
</dbReference>
<feature type="repeat" description="PPR" evidence="2">
    <location>
        <begin position="631"/>
        <end position="665"/>
    </location>
</feature>
<evidence type="ECO:0000313" key="5">
    <source>
        <dbReference type="Proteomes" id="UP000243459"/>
    </source>
</evidence>
<feature type="repeat" description="PPR" evidence="2">
    <location>
        <begin position="700"/>
        <end position="734"/>
    </location>
</feature>
<dbReference type="Proteomes" id="UP000243459">
    <property type="component" value="Chromosome 6"/>
</dbReference>
<dbReference type="PANTHER" id="PTHR46935">
    <property type="entry name" value="OS01G0674700 PROTEIN"/>
    <property type="match status" value="1"/>
</dbReference>
<proteinExistence type="predicted"/>
<keyword evidence="1" id="KW-0677">Repeat</keyword>
<dbReference type="EMBL" id="CM007386">
    <property type="protein sequence ID" value="ONK65740.1"/>
    <property type="molecule type" value="Genomic_DNA"/>
</dbReference>
<evidence type="ECO:0000256" key="1">
    <source>
        <dbReference type="ARBA" id="ARBA00022737"/>
    </source>
</evidence>
<dbReference type="SUPFAM" id="SSF48452">
    <property type="entry name" value="TPR-like"/>
    <property type="match status" value="1"/>
</dbReference>
<feature type="repeat" description="PPR" evidence="2">
    <location>
        <begin position="851"/>
        <end position="885"/>
    </location>
</feature>
<reference evidence="5" key="1">
    <citation type="journal article" date="2017" name="Nat. Commun.">
        <title>The asparagus genome sheds light on the origin and evolution of a young Y chromosome.</title>
        <authorList>
            <person name="Harkess A."/>
            <person name="Zhou J."/>
            <person name="Xu C."/>
            <person name="Bowers J.E."/>
            <person name="Van der Hulst R."/>
            <person name="Ayyampalayam S."/>
            <person name="Mercati F."/>
            <person name="Riccardi P."/>
            <person name="McKain M.R."/>
            <person name="Kakrana A."/>
            <person name="Tang H."/>
            <person name="Ray J."/>
            <person name="Groenendijk J."/>
            <person name="Arikit S."/>
            <person name="Mathioni S.M."/>
            <person name="Nakano M."/>
            <person name="Shan H."/>
            <person name="Telgmann-Rauber A."/>
            <person name="Kanno A."/>
            <person name="Yue Z."/>
            <person name="Chen H."/>
            <person name="Li W."/>
            <person name="Chen Y."/>
            <person name="Xu X."/>
            <person name="Zhang Y."/>
            <person name="Luo S."/>
            <person name="Chen H."/>
            <person name="Gao J."/>
            <person name="Mao Z."/>
            <person name="Pires J.C."/>
            <person name="Luo M."/>
            <person name="Kudrna D."/>
            <person name="Wing R.A."/>
            <person name="Meyers B.C."/>
            <person name="Yi K."/>
            <person name="Kong H."/>
            <person name="Lavrijsen P."/>
            <person name="Sunseri F."/>
            <person name="Falavigna A."/>
            <person name="Ye Y."/>
            <person name="Leebens-Mack J.H."/>
            <person name="Chen G."/>
        </authorList>
    </citation>
    <scope>NUCLEOTIDE SEQUENCE [LARGE SCALE GENOMIC DNA]</scope>
    <source>
        <strain evidence="5">cv. DH0086</strain>
    </source>
</reference>
<accession>A0A5P1ENX9</accession>
<dbReference type="Pfam" id="PF01535">
    <property type="entry name" value="PPR"/>
    <property type="match status" value="5"/>
</dbReference>
<dbReference type="InterPro" id="IPR002885">
    <property type="entry name" value="PPR_rpt"/>
</dbReference>
<dbReference type="PROSITE" id="PS51375">
    <property type="entry name" value="PPR"/>
    <property type="match status" value="4"/>
</dbReference>
<dbReference type="InterPro" id="IPR011990">
    <property type="entry name" value="TPR-like_helical_dom_sf"/>
</dbReference>
<dbReference type="NCBIfam" id="TIGR00756">
    <property type="entry name" value="PPR"/>
    <property type="match status" value="3"/>
</dbReference>
<evidence type="ECO:0008006" key="6">
    <source>
        <dbReference type="Google" id="ProtNLM"/>
    </source>
</evidence>
<sequence>MMASVQMGFLNLGLNGGLLPNYPPNSYFLVHEFSISQRPNSLVTSNSITAKKNWNFVRRKPKPSKVGFGTALSCIDIKEIFNFDGEKPKFCTISALGSGEVDARSTTVQFVEKELKFSPSFQDYLNVMESVRTDRSKNPSEKVNAVTPQKRTVKRKTSNRAWEKPNSREGKLIYRGREKDSTRKRHGDVERRGSGWGLVERILEKKTSGKGGNPLKDEKNSLSKELNGGGDIVDNDHFEREGAGFSNLKEQNRREFRRVHEVKISSRSKDALERKSSDRFNEFKRDVSGSEKVYVKKGNHVSNGRGEVGLDEMKSSEGRKVYEGKVERKMVELENSKNFTSRKAFVRSNSGRKFDESAVAKTLYQNDSFTNMSNQSYGSEVGSVGRNDQSFLRLEHRTGNDMDVLEKEIRGQDPSRRHVAFQDKTKKFAKFDSRANGKSNIRLDKVGGQKIGGVDYEDRAAFRTFEVFTDVRNRPRVLRMEMEERIQKLAKRLNATDVDMPEWQFSKMMHGANIKFTEHSILRVVQILGALGNWKRTLQVVQWLSRYIYTSVLDVLGKAKRPTEALNIFYTMRKELSSYPDLAAYHCIAVTLGQAGLMKDLFDVIDCMRAPPEKNFKLGLLQKWDPRLEPDLVIYHAVLNACVQQKQWEGAFWVIQQLKQQNIRPTNTTYGLIMEVMLVCGKYNLVHEFFRKVEKTSIPSALNYKVLVNTLWREGKVDEAVLAVQEMERRGVVGSASLYYDLARCLCSAGRCQEALLLVDKICKVAKKPLVVTYTGLIQACLDSGSIENGAYIFNKMHKFCAPNTVTCNIMLKSYIQHGMIQEAKDLFQTILDSSHQIKSKNDTDQKAIPDKFTFNTMMDACAAMNNWDYLLYTYEQMLRHGYHFDSRRHLRLVFDAFRAGKRQVIETTWEHLIRFGRAPPPPLVKERFCIKLEEDDHFGAISCIEVYQGSDFHAFSEKSWLNLLQGNAHRFRNVTVSRLTRELKHLINENDGPCHLYQNLLNVCTKLSEVTDVS</sequence>
<evidence type="ECO:0000256" key="3">
    <source>
        <dbReference type="SAM" id="MobiDB-lite"/>
    </source>
</evidence>
<dbReference type="Pfam" id="PF13812">
    <property type="entry name" value="PPR_3"/>
    <property type="match status" value="1"/>
</dbReference>
<evidence type="ECO:0000256" key="2">
    <source>
        <dbReference type="PROSITE-ProRule" id="PRU00708"/>
    </source>
</evidence>